<feature type="domain" description="Helicase C-terminal" evidence="9">
    <location>
        <begin position="436"/>
        <end position="589"/>
    </location>
</feature>
<accession>A0AAW6U886</accession>
<evidence type="ECO:0000313" key="11">
    <source>
        <dbReference type="Proteomes" id="UP001431532"/>
    </source>
</evidence>
<keyword evidence="2" id="KW-0227">DNA damage</keyword>
<dbReference type="Pfam" id="PF17191">
    <property type="entry name" value="RecG_wedge"/>
    <property type="match status" value="1"/>
</dbReference>
<name>A0AAW6U886_9MOLU</name>
<dbReference type="PANTHER" id="PTHR47964">
    <property type="entry name" value="ATP-DEPENDENT DNA HELICASE HOMOLOG RECG, CHLOROPLASTIC"/>
    <property type="match status" value="1"/>
</dbReference>
<dbReference type="GO" id="GO:0003677">
    <property type="term" value="F:DNA binding"/>
    <property type="evidence" value="ECO:0007669"/>
    <property type="project" value="UniProtKB-KW"/>
</dbReference>
<evidence type="ECO:0000256" key="1">
    <source>
        <dbReference type="ARBA" id="ARBA00022741"/>
    </source>
</evidence>
<dbReference type="SUPFAM" id="SSF52540">
    <property type="entry name" value="P-loop containing nucleoside triphosphate hydrolases"/>
    <property type="match status" value="2"/>
</dbReference>
<dbReference type="GO" id="GO:0005524">
    <property type="term" value="F:ATP binding"/>
    <property type="evidence" value="ECO:0007669"/>
    <property type="project" value="UniProtKB-KW"/>
</dbReference>
<dbReference type="Proteomes" id="UP001431532">
    <property type="component" value="Unassembled WGS sequence"/>
</dbReference>
<dbReference type="GO" id="GO:0006281">
    <property type="term" value="P:DNA repair"/>
    <property type="evidence" value="ECO:0007669"/>
    <property type="project" value="UniProtKB-KW"/>
</dbReference>
<dbReference type="EMBL" id="JASCXW010000008">
    <property type="protein sequence ID" value="MDI6452682.1"/>
    <property type="molecule type" value="Genomic_DNA"/>
</dbReference>
<evidence type="ECO:0000259" key="9">
    <source>
        <dbReference type="PROSITE" id="PS51194"/>
    </source>
</evidence>
<dbReference type="AlphaFoldDB" id="A0AAW6U886"/>
<dbReference type="EC" id="3.6.4.12" evidence="10"/>
<dbReference type="InterPro" id="IPR012340">
    <property type="entry name" value="NA-bd_OB-fold"/>
</dbReference>
<dbReference type="InterPro" id="IPR014001">
    <property type="entry name" value="Helicase_ATP-bd"/>
</dbReference>
<evidence type="ECO:0000256" key="7">
    <source>
        <dbReference type="ARBA" id="ARBA00023204"/>
    </source>
</evidence>
<keyword evidence="5" id="KW-0067">ATP-binding</keyword>
<keyword evidence="1" id="KW-0547">Nucleotide-binding</keyword>
<evidence type="ECO:0000256" key="5">
    <source>
        <dbReference type="ARBA" id="ARBA00022840"/>
    </source>
</evidence>
<dbReference type="SMART" id="SM00487">
    <property type="entry name" value="DEXDc"/>
    <property type="match status" value="1"/>
</dbReference>
<dbReference type="Pfam" id="PF00270">
    <property type="entry name" value="DEAD"/>
    <property type="match status" value="1"/>
</dbReference>
<evidence type="ECO:0000313" key="10">
    <source>
        <dbReference type="EMBL" id="MDI6452682.1"/>
    </source>
</evidence>
<dbReference type="GO" id="GO:0003678">
    <property type="term" value="F:DNA helicase activity"/>
    <property type="evidence" value="ECO:0007669"/>
    <property type="project" value="TreeGrafter"/>
</dbReference>
<keyword evidence="3 10" id="KW-0378">Hydrolase</keyword>
<dbReference type="InterPro" id="IPR011545">
    <property type="entry name" value="DEAD/DEAH_box_helicase_dom"/>
</dbReference>
<reference evidence="10" key="1">
    <citation type="submission" date="2023-05" db="EMBL/GenBank/DDBJ databases">
        <title>Mariniplasma microaerophilum sp. nov., a novel anaerobic mollicute isolated from terrestrial mud volcano, Taman Peninsula, Russia.</title>
        <authorList>
            <person name="Khomyakova M.A."/>
            <person name="Merkel A.Y."/>
            <person name="Slobodkin A.I."/>
        </authorList>
    </citation>
    <scope>NUCLEOTIDE SEQUENCE</scope>
    <source>
        <strain evidence="10">M4Ah</strain>
    </source>
</reference>
<proteinExistence type="predicted"/>
<comment type="caution">
    <text evidence="10">The sequence shown here is derived from an EMBL/GenBank/DDBJ whole genome shotgun (WGS) entry which is preliminary data.</text>
</comment>
<dbReference type="RefSeq" id="WP_282839099.1">
    <property type="nucleotide sequence ID" value="NZ_JASCXW010000008.1"/>
</dbReference>
<evidence type="ECO:0000256" key="3">
    <source>
        <dbReference type="ARBA" id="ARBA00022801"/>
    </source>
</evidence>
<dbReference type="SMART" id="SM00490">
    <property type="entry name" value="HELICc"/>
    <property type="match status" value="1"/>
</dbReference>
<keyword evidence="4 10" id="KW-0347">Helicase</keyword>
<keyword evidence="6" id="KW-0238">DNA-binding</keyword>
<keyword evidence="7" id="KW-0234">DNA repair</keyword>
<dbReference type="GO" id="GO:0016787">
    <property type="term" value="F:hydrolase activity"/>
    <property type="evidence" value="ECO:0007669"/>
    <property type="project" value="UniProtKB-KW"/>
</dbReference>
<evidence type="ECO:0000259" key="8">
    <source>
        <dbReference type="PROSITE" id="PS51192"/>
    </source>
</evidence>
<dbReference type="PROSITE" id="PS51194">
    <property type="entry name" value="HELICASE_CTER"/>
    <property type="match status" value="1"/>
</dbReference>
<feature type="domain" description="Helicase ATP-binding" evidence="8">
    <location>
        <begin position="260"/>
        <end position="417"/>
    </location>
</feature>
<dbReference type="InterPro" id="IPR001650">
    <property type="entry name" value="Helicase_C-like"/>
</dbReference>
<protein>
    <submittedName>
        <fullName evidence="10">ATP-dependent DNA helicase RecG</fullName>
        <ecNumber evidence="10">3.6.4.12</ecNumber>
    </submittedName>
</protein>
<dbReference type="InterPro" id="IPR033454">
    <property type="entry name" value="RecG_wedge"/>
</dbReference>
<dbReference type="PROSITE" id="PS51192">
    <property type="entry name" value="HELICASE_ATP_BIND_1"/>
    <property type="match status" value="1"/>
</dbReference>
<dbReference type="Pfam" id="PF00271">
    <property type="entry name" value="Helicase_C"/>
    <property type="match status" value="1"/>
</dbReference>
<evidence type="ECO:0000256" key="2">
    <source>
        <dbReference type="ARBA" id="ARBA00022763"/>
    </source>
</evidence>
<sequence>MEIKLDQIKGVGPSLLHAFRNQGIWSTYDLILNYPKSYEDFSITSLEHVKHKDIITVQGIITTELKMSRYAKSSPVSFKAKVLNETIDVIAFGRGYLLKALQKNDEVVIKGTYDLFKNQINASSVIKVDKKVPIKPLYKIEGVHDKTISNIVSTIFNEKQVNIFETIPQTLINQYKLLPRLEAYQKLHLPNSFDDVEKARRRFKYEEAFYLQLKLVSNQPSSHQRPPKSYDIHKVKDLIHHLPYELTQDQKEAVNDIFRDFKKDVASYRLIQGDVGSGKTLVSLLAIYATITAGEQVSFMAPTELLANQHFQYFSNYLKDVKIALLTGKTKNKDILKEKIKNHEYDLVIGTHALIEKDVVFANLGLVVIDEQHKFGVQTREELIEKSNSKDIIYLSATPIPRTLAMIAFGNSHVSIIKEKPKHRIAIDTRCITKNQIQRMYDDMHSAVIRKEHIFLVVPAITSTKVDDNIETVYDEIRNEFTAPIFVLHGRLSSDEKENIMEQFIYTPGSILIATTMIEVGIDIPTATLIGIYSAENFGLSQLHQLRGRVGRGTLASVCYLISEKDDLERLTLLSNTNDGFRLSEYDLVSRGPGDFLGVEQSGYLKFNFLELLKDYPILIEAQKNVRELISKPDFKTNPAYKYLNKYITESLKI</sequence>
<evidence type="ECO:0000256" key="6">
    <source>
        <dbReference type="ARBA" id="ARBA00023125"/>
    </source>
</evidence>
<gene>
    <name evidence="10" type="ORF">QJ521_03800</name>
</gene>
<keyword evidence="11" id="KW-1185">Reference proteome</keyword>
<dbReference type="SUPFAM" id="SSF50249">
    <property type="entry name" value="Nucleic acid-binding proteins"/>
    <property type="match status" value="1"/>
</dbReference>
<dbReference type="InterPro" id="IPR047112">
    <property type="entry name" value="RecG/Mfd"/>
</dbReference>
<dbReference type="InterPro" id="IPR027417">
    <property type="entry name" value="P-loop_NTPase"/>
</dbReference>
<dbReference type="Gene3D" id="3.40.50.300">
    <property type="entry name" value="P-loop containing nucleotide triphosphate hydrolases"/>
    <property type="match status" value="2"/>
</dbReference>
<organism evidence="10 11">
    <name type="scientific">Peloplasma aerotolerans</name>
    <dbReference type="NCBI Taxonomy" id="3044389"/>
    <lineage>
        <taxon>Bacteria</taxon>
        <taxon>Bacillati</taxon>
        <taxon>Mycoplasmatota</taxon>
        <taxon>Mollicutes</taxon>
        <taxon>Acholeplasmatales</taxon>
        <taxon>Acholeplasmataceae</taxon>
        <taxon>Peloplasma</taxon>
    </lineage>
</organism>
<dbReference type="PANTHER" id="PTHR47964:SF1">
    <property type="entry name" value="ATP-DEPENDENT DNA HELICASE HOMOLOG RECG, CHLOROPLASTIC"/>
    <property type="match status" value="1"/>
</dbReference>
<evidence type="ECO:0000256" key="4">
    <source>
        <dbReference type="ARBA" id="ARBA00022806"/>
    </source>
</evidence>